<dbReference type="Gene3D" id="1.10.132.60">
    <property type="entry name" value="DNA polymerase family B, C-terminal domain"/>
    <property type="match status" value="1"/>
</dbReference>
<dbReference type="InterPro" id="IPR012337">
    <property type="entry name" value="RNaseH-like_sf"/>
</dbReference>
<evidence type="ECO:0000256" key="3">
    <source>
        <dbReference type="ARBA" id="ARBA00022695"/>
    </source>
</evidence>
<dbReference type="Proteomes" id="UP000247702">
    <property type="component" value="Unassembled WGS sequence"/>
</dbReference>
<evidence type="ECO:0000313" key="7">
    <source>
        <dbReference type="Proteomes" id="UP000247702"/>
    </source>
</evidence>
<organism evidence="6 7">
    <name type="scientific">Rhizophagus clarus</name>
    <dbReference type="NCBI Taxonomy" id="94130"/>
    <lineage>
        <taxon>Eukaryota</taxon>
        <taxon>Fungi</taxon>
        <taxon>Fungi incertae sedis</taxon>
        <taxon>Mucoromycota</taxon>
        <taxon>Glomeromycotina</taxon>
        <taxon>Glomeromycetes</taxon>
        <taxon>Glomerales</taxon>
        <taxon>Glomeraceae</taxon>
        <taxon>Rhizophagus</taxon>
    </lineage>
</organism>
<dbReference type="SUPFAM" id="SSF56672">
    <property type="entry name" value="DNA/RNA polymerases"/>
    <property type="match status" value="1"/>
</dbReference>
<name>A0A2Z6RI48_9GLOM</name>
<evidence type="ECO:0000313" key="6">
    <source>
        <dbReference type="EMBL" id="GBB92066.1"/>
    </source>
</evidence>
<keyword evidence="7" id="KW-1185">Reference proteome</keyword>
<dbReference type="InterPro" id="IPR042087">
    <property type="entry name" value="DNA_pol_B_thumb"/>
</dbReference>
<evidence type="ECO:0000256" key="1">
    <source>
        <dbReference type="ARBA" id="ARBA00012417"/>
    </source>
</evidence>
<sequence length="413" mass="47939">MNEYYEMALKEINATTAEQIREVAKYCIIDTLSCQRLMVKCNVINEYREVVSISFLSLYDAHYFAGGMKVCNLLGASTRQRGLLTSTISCEQTESESFLEAYVFPPIKGFKNKHPVTGLDFASFFKFNNQDFLIWFIQHNNIPEEKGLYADVLEYLSTKRNEMKKCLAPLKEKKEDMELVIASMNKGLSLPGVIEKELANVKGKKRVSLTKNLYHFINKVRHEFVVEYDSICFDYSCLDAKQYALKVYMNTFYGTAGDIPPERCFQECDKAYDNSNGISKEKYWSRMVNVSMEVMEKLCDKVNDFLRKDNGSSYIKMAYEKVLFLVVFIGKKKYYSILHESKPNFNRKPFIRGVETVKREKSNLFRKIGKRIIDKSMRVNNTRTLHQIVEDVLKETIKDISQTDLNEIIKTAV</sequence>
<dbReference type="PANTHER" id="PTHR10322:SF23">
    <property type="entry name" value="DNA POLYMERASE DELTA CATALYTIC SUBUNIT"/>
    <property type="match status" value="1"/>
</dbReference>
<keyword evidence="2" id="KW-0808">Transferase</keyword>
<proteinExistence type="predicted"/>
<dbReference type="InterPro" id="IPR006134">
    <property type="entry name" value="DNA-dir_DNA_pol_B_multi_dom"/>
</dbReference>
<dbReference type="GO" id="GO:0003677">
    <property type="term" value="F:DNA binding"/>
    <property type="evidence" value="ECO:0007669"/>
    <property type="project" value="InterPro"/>
</dbReference>
<dbReference type="EC" id="2.7.7.7" evidence="1"/>
<gene>
    <name evidence="6" type="ORF">RclHR1_01960016</name>
</gene>
<dbReference type="STRING" id="94130.A0A2Z6RI48"/>
<protein>
    <recommendedName>
        <fullName evidence="1">DNA-directed DNA polymerase</fullName>
        <ecNumber evidence="1">2.7.7.7</ecNumber>
    </recommendedName>
</protein>
<dbReference type="Gene3D" id="1.10.287.690">
    <property type="entry name" value="Helix hairpin bin"/>
    <property type="match status" value="1"/>
</dbReference>
<dbReference type="Gene3D" id="3.30.420.10">
    <property type="entry name" value="Ribonuclease H-like superfamily/Ribonuclease H"/>
    <property type="match status" value="1"/>
</dbReference>
<evidence type="ECO:0000256" key="4">
    <source>
        <dbReference type="ARBA" id="ARBA00022932"/>
    </source>
</evidence>
<dbReference type="InterPro" id="IPR036397">
    <property type="entry name" value="RNaseH_sf"/>
</dbReference>
<comment type="caution">
    <text evidence="6">The sequence shown here is derived from an EMBL/GenBank/DDBJ whole genome shotgun (WGS) entry which is preliminary data.</text>
</comment>
<dbReference type="GO" id="GO:0006261">
    <property type="term" value="P:DNA-templated DNA replication"/>
    <property type="evidence" value="ECO:0007669"/>
    <property type="project" value="TreeGrafter"/>
</dbReference>
<keyword evidence="4" id="KW-0239">DNA-directed DNA polymerase</keyword>
<dbReference type="Pfam" id="PF00136">
    <property type="entry name" value="DNA_pol_B"/>
    <property type="match status" value="1"/>
</dbReference>
<dbReference type="EMBL" id="BEXD01001068">
    <property type="protein sequence ID" value="GBB92066.1"/>
    <property type="molecule type" value="Genomic_DNA"/>
</dbReference>
<keyword evidence="3" id="KW-0548">Nucleotidyltransferase</keyword>
<evidence type="ECO:0000259" key="5">
    <source>
        <dbReference type="Pfam" id="PF00136"/>
    </source>
</evidence>
<dbReference type="SUPFAM" id="SSF53098">
    <property type="entry name" value="Ribonuclease H-like"/>
    <property type="match status" value="1"/>
</dbReference>
<dbReference type="AlphaFoldDB" id="A0A2Z6RI48"/>
<dbReference type="InterPro" id="IPR043502">
    <property type="entry name" value="DNA/RNA_pol_sf"/>
</dbReference>
<dbReference type="GO" id="GO:0003887">
    <property type="term" value="F:DNA-directed DNA polymerase activity"/>
    <property type="evidence" value="ECO:0007669"/>
    <property type="project" value="UniProtKB-KW"/>
</dbReference>
<evidence type="ECO:0000256" key="2">
    <source>
        <dbReference type="ARBA" id="ARBA00022679"/>
    </source>
</evidence>
<dbReference type="GO" id="GO:0000166">
    <property type="term" value="F:nucleotide binding"/>
    <property type="evidence" value="ECO:0007669"/>
    <property type="project" value="InterPro"/>
</dbReference>
<dbReference type="PANTHER" id="PTHR10322">
    <property type="entry name" value="DNA POLYMERASE CATALYTIC SUBUNIT"/>
    <property type="match status" value="1"/>
</dbReference>
<reference evidence="6 7" key="1">
    <citation type="submission" date="2017-11" db="EMBL/GenBank/DDBJ databases">
        <title>The genome of Rhizophagus clarus HR1 reveals common genetic basis of auxotrophy among arbuscular mycorrhizal fungi.</title>
        <authorList>
            <person name="Kobayashi Y."/>
        </authorList>
    </citation>
    <scope>NUCLEOTIDE SEQUENCE [LARGE SCALE GENOMIC DNA]</scope>
    <source>
        <strain evidence="6 7">HR1</strain>
    </source>
</reference>
<feature type="domain" description="DNA-directed DNA polymerase family B multifunctional" evidence="5">
    <location>
        <begin position="292"/>
        <end position="403"/>
    </location>
</feature>
<accession>A0A2Z6RI48</accession>
<dbReference type="InterPro" id="IPR050240">
    <property type="entry name" value="DNA_pol_type-B"/>
</dbReference>